<dbReference type="AlphaFoldDB" id="A0A0A9AYQ2"/>
<reference evidence="1" key="2">
    <citation type="journal article" date="2015" name="Data Brief">
        <title>Shoot transcriptome of the giant reed, Arundo donax.</title>
        <authorList>
            <person name="Barrero R.A."/>
            <person name="Guerrero F.D."/>
            <person name="Moolhuijzen P."/>
            <person name="Goolsby J.A."/>
            <person name="Tidwell J."/>
            <person name="Bellgard S.E."/>
            <person name="Bellgard M.I."/>
        </authorList>
    </citation>
    <scope>NUCLEOTIDE SEQUENCE</scope>
    <source>
        <tissue evidence="1">Shoot tissue taken approximately 20 cm above the soil surface</tissue>
    </source>
</reference>
<dbReference type="EMBL" id="GBRH01245708">
    <property type="protein sequence ID" value="JAD52187.1"/>
    <property type="molecule type" value="Transcribed_RNA"/>
</dbReference>
<evidence type="ECO:0000313" key="1">
    <source>
        <dbReference type="EMBL" id="JAD52187.1"/>
    </source>
</evidence>
<accession>A0A0A9AYQ2</accession>
<reference evidence="1" key="1">
    <citation type="submission" date="2014-09" db="EMBL/GenBank/DDBJ databases">
        <authorList>
            <person name="Magalhaes I.L.F."/>
            <person name="Oliveira U."/>
            <person name="Santos F.R."/>
            <person name="Vidigal T.H.D.A."/>
            <person name="Brescovit A.D."/>
            <person name="Santos A.J."/>
        </authorList>
    </citation>
    <scope>NUCLEOTIDE SEQUENCE</scope>
    <source>
        <tissue evidence="1">Shoot tissue taken approximately 20 cm above the soil surface</tissue>
    </source>
</reference>
<sequence>MSALIIYLATIDYPVCALYCFVHSKSARWDWGGA</sequence>
<protein>
    <submittedName>
        <fullName evidence="1">Uncharacterized protein</fullName>
    </submittedName>
</protein>
<proteinExistence type="predicted"/>
<name>A0A0A9AYQ2_ARUDO</name>
<organism evidence="1">
    <name type="scientific">Arundo donax</name>
    <name type="common">Giant reed</name>
    <name type="synonym">Donax arundinaceus</name>
    <dbReference type="NCBI Taxonomy" id="35708"/>
    <lineage>
        <taxon>Eukaryota</taxon>
        <taxon>Viridiplantae</taxon>
        <taxon>Streptophyta</taxon>
        <taxon>Embryophyta</taxon>
        <taxon>Tracheophyta</taxon>
        <taxon>Spermatophyta</taxon>
        <taxon>Magnoliopsida</taxon>
        <taxon>Liliopsida</taxon>
        <taxon>Poales</taxon>
        <taxon>Poaceae</taxon>
        <taxon>PACMAD clade</taxon>
        <taxon>Arundinoideae</taxon>
        <taxon>Arundineae</taxon>
        <taxon>Arundo</taxon>
    </lineage>
</organism>